<proteinExistence type="predicted"/>
<keyword evidence="1" id="KW-0472">Membrane</keyword>
<feature type="transmembrane region" description="Helical" evidence="1">
    <location>
        <begin position="20"/>
        <end position="38"/>
    </location>
</feature>
<organism evidence="2">
    <name type="scientific">Cucumis melo</name>
    <name type="common">Muskmelon</name>
    <dbReference type="NCBI Taxonomy" id="3656"/>
    <lineage>
        <taxon>Eukaryota</taxon>
        <taxon>Viridiplantae</taxon>
        <taxon>Streptophyta</taxon>
        <taxon>Embryophyta</taxon>
        <taxon>Tracheophyta</taxon>
        <taxon>Spermatophyta</taxon>
        <taxon>Magnoliopsida</taxon>
        <taxon>eudicotyledons</taxon>
        <taxon>Gunneridae</taxon>
        <taxon>Pentapetalae</taxon>
        <taxon>rosids</taxon>
        <taxon>fabids</taxon>
        <taxon>Cucurbitales</taxon>
        <taxon>Cucurbitaceae</taxon>
        <taxon>Benincaseae</taxon>
        <taxon>Cucumis</taxon>
    </lineage>
</organism>
<evidence type="ECO:0000256" key="1">
    <source>
        <dbReference type="SAM" id="Phobius"/>
    </source>
</evidence>
<dbReference type="AlphaFoldDB" id="A0A9I9DN57"/>
<evidence type="ECO:0000313" key="2">
    <source>
        <dbReference type="EnsemblPlants" id="MELO3C021088.2.1"/>
    </source>
</evidence>
<keyword evidence="1" id="KW-1133">Transmembrane helix</keyword>
<dbReference type="Gramene" id="MELO3C021088.2.1">
    <property type="protein sequence ID" value="MELO3C021088.2.1"/>
    <property type="gene ID" value="MELO3C021088.2"/>
</dbReference>
<keyword evidence="1" id="KW-0812">Transmembrane</keyword>
<dbReference type="EnsemblPlants" id="MELO3C021088.2.1">
    <property type="protein sequence ID" value="MELO3C021088.2.1"/>
    <property type="gene ID" value="MELO3C021088.2"/>
</dbReference>
<accession>A0A9I9DN57</accession>
<dbReference type="Gramene" id="MELO3C031795.2.1">
    <property type="protein sequence ID" value="MELO3C031795.2.1"/>
    <property type="gene ID" value="MELO3C031795.2"/>
</dbReference>
<name>A0A9I9DN57_CUCME</name>
<reference evidence="2" key="1">
    <citation type="submission" date="2023-03" db="UniProtKB">
        <authorList>
            <consortium name="EnsemblPlants"/>
        </authorList>
    </citation>
    <scope>IDENTIFICATION</scope>
</reference>
<dbReference type="EnsemblPlants" id="MELO3C031795.2.1">
    <property type="protein sequence ID" value="MELO3C031795.2.1"/>
    <property type="gene ID" value="MELO3C031795.2"/>
</dbReference>
<protein>
    <submittedName>
        <fullName evidence="2">Uncharacterized protein</fullName>
    </submittedName>
</protein>
<sequence length="97" mass="11279">MIHIKSLIYVIIMRGTWRRYIICTIYLLYLHQFIGDVFEWKKLNSMKFTIMRKKVPPMTQTQSQTGYGSSMTMMPTFVAGYCDSEIDTGYYDAGVGP</sequence>